<dbReference type="AlphaFoldDB" id="A0A3N0E5P1"/>
<keyword evidence="2" id="KW-1185">Reference proteome</keyword>
<name>A0A3N0E5P1_SINP1</name>
<accession>A0A3N0E5P1</accession>
<gene>
    <name evidence="1" type="ORF">ED312_15735</name>
</gene>
<evidence type="ECO:0000313" key="1">
    <source>
        <dbReference type="EMBL" id="RNL83113.1"/>
    </source>
</evidence>
<dbReference type="Pfam" id="PF11153">
    <property type="entry name" value="DUF2931"/>
    <property type="match status" value="1"/>
</dbReference>
<dbReference type="OrthoDB" id="5702951at2"/>
<organism evidence="1 2">
    <name type="scientific">Sinomicrobium pectinilyticum</name>
    <dbReference type="NCBI Taxonomy" id="1084421"/>
    <lineage>
        <taxon>Bacteria</taxon>
        <taxon>Pseudomonadati</taxon>
        <taxon>Bacteroidota</taxon>
        <taxon>Flavobacteriia</taxon>
        <taxon>Flavobacteriales</taxon>
        <taxon>Flavobacteriaceae</taxon>
        <taxon>Sinomicrobium</taxon>
    </lineage>
</organism>
<dbReference type="PROSITE" id="PS51257">
    <property type="entry name" value="PROKAR_LIPOPROTEIN"/>
    <property type="match status" value="1"/>
</dbReference>
<sequence>MNIIRNIILVTVITGILSCTSQTTMEKYEWIPSVCAPKNYPMEVYKGTFYYGDGSSVRVPAGHTLGAKNGQDWGMPGPSHYSDNDKREVPGFFNITWLSYRENTFYTGRFKLPEEKIAKLFQEGFEDRNGKKKTYDVINVGMAPGGKVAVWMAGSGKKVEIGWFRAKDTVIAKEDFMPDSVVSLEEHIRSTIEEDVEDSIRKEPVPAERWDTYRKRYSWHTEMEFSGQDETVSEMLITYYNGEDLFTTGNNPEIVSYEERALPNHILATWQNNKGDRYRMKAYFDEEEIFEAFKKAFAENKEDQVQLVIRVEEGNTGARLFLRGEQEEIPIKKADVKVYPVSG</sequence>
<dbReference type="InterPro" id="IPR021326">
    <property type="entry name" value="DUF2931"/>
</dbReference>
<dbReference type="EMBL" id="RJTM01000107">
    <property type="protein sequence ID" value="RNL83113.1"/>
    <property type="molecule type" value="Genomic_DNA"/>
</dbReference>
<dbReference type="Proteomes" id="UP000267469">
    <property type="component" value="Unassembled WGS sequence"/>
</dbReference>
<proteinExistence type="predicted"/>
<dbReference type="RefSeq" id="WP_123216974.1">
    <property type="nucleotide sequence ID" value="NZ_RJTM01000107.1"/>
</dbReference>
<reference evidence="1 2" key="1">
    <citation type="submission" date="2018-10" db="EMBL/GenBank/DDBJ databases">
        <title>Sinomicrobium pectinilyticum sp. nov., a pectinase-producing bacterium isolated from alkaline and saline soil, and emended description of the genus Sinomicrobium.</title>
        <authorList>
            <person name="Cheng B."/>
            <person name="Li C."/>
            <person name="Lai Q."/>
            <person name="Du M."/>
            <person name="Shao Z."/>
            <person name="Xu P."/>
            <person name="Yang C."/>
        </authorList>
    </citation>
    <scope>NUCLEOTIDE SEQUENCE [LARGE SCALE GENOMIC DNA]</scope>
    <source>
        <strain evidence="1 2">5DNS001</strain>
    </source>
</reference>
<comment type="caution">
    <text evidence="1">The sequence shown here is derived from an EMBL/GenBank/DDBJ whole genome shotgun (WGS) entry which is preliminary data.</text>
</comment>
<evidence type="ECO:0000313" key="2">
    <source>
        <dbReference type="Proteomes" id="UP000267469"/>
    </source>
</evidence>
<protein>
    <submittedName>
        <fullName evidence="1">DUF2931 family protein</fullName>
    </submittedName>
</protein>